<name>A0A0A9HFN9_ARUDO</name>
<reference evidence="1" key="2">
    <citation type="journal article" date="2015" name="Data Brief">
        <title>Shoot transcriptome of the giant reed, Arundo donax.</title>
        <authorList>
            <person name="Barrero R.A."/>
            <person name="Guerrero F.D."/>
            <person name="Moolhuijzen P."/>
            <person name="Goolsby J.A."/>
            <person name="Tidwell J."/>
            <person name="Bellgard S.E."/>
            <person name="Bellgard M.I."/>
        </authorList>
    </citation>
    <scope>NUCLEOTIDE SEQUENCE</scope>
    <source>
        <tissue evidence="1">Shoot tissue taken approximately 20 cm above the soil surface</tissue>
    </source>
</reference>
<protein>
    <submittedName>
        <fullName evidence="1">Uncharacterized protein</fullName>
    </submittedName>
</protein>
<dbReference type="AlphaFoldDB" id="A0A0A9HFN9"/>
<proteinExistence type="predicted"/>
<reference evidence="1" key="1">
    <citation type="submission" date="2014-09" db="EMBL/GenBank/DDBJ databases">
        <authorList>
            <person name="Magalhaes I.L.F."/>
            <person name="Oliveira U."/>
            <person name="Santos F.R."/>
            <person name="Vidigal T.H.D.A."/>
            <person name="Brescovit A.D."/>
            <person name="Santos A.J."/>
        </authorList>
    </citation>
    <scope>NUCLEOTIDE SEQUENCE</scope>
    <source>
        <tissue evidence="1">Shoot tissue taken approximately 20 cm above the soil surface</tissue>
    </source>
</reference>
<organism evidence="1">
    <name type="scientific">Arundo donax</name>
    <name type="common">Giant reed</name>
    <name type="synonym">Donax arundinaceus</name>
    <dbReference type="NCBI Taxonomy" id="35708"/>
    <lineage>
        <taxon>Eukaryota</taxon>
        <taxon>Viridiplantae</taxon>
        <taxon>Streptophyta</taxon>
        <taxon>Embryophyta</taxon>
        <taxon>Tracheophyta</taxon>
        <taxon>Spermatophyta</taxon>
        <taxon>Magnoliopsida</taxon>
        <taxon>Liliopsida</taxon>
        <taxon>Poales</taxon>
        <taxon>Poaceae</taxon>
        <taxon>PACMAD clade</taxon>
        <taxon>Arundinoideae</taxon>
        <taxon>Arundineae</taxon>
        <taxon>Arundo</taxon>
    </lineage>
</organism>
<sequence>MLSKQLKLPVLPSFELLRTASREFLNHHSFYEFLNHHSFYFLQGFCGTMELPSHSVWVH</sequence>
<accession>A0A0A9HFN9</accession>
<evidence type="ECO:0000313" key="1">
    <source>
        <dbReference type="EMBL" id="JAE33661.1"/>
    </source>
</evidence>
<dbReference type="EMBL" id="GBRH01164235">
    <property type="protein sequence ID" value="JAE33661.1"/>
    <property type="molecule type" value="Transcribed_RNA"/>
</dbReference>